<evidence type="ECO:0000313" key="1">
    <source>
        <dbReference type="EMBL" id="JAI00419.1"/>
    </source>
</evidence>
<protein>
    <submittedName>
        <fullName evidence="1">Uncharacterized protein</fullName>
    </submittedName>
</protein>
<name>A0A0E9XFH1_ANGAN</name>
<reference evidence="1" key="2">
    <citation type="journal article" date="2015" name="Fish Shellfish Immunol.">
        <title>Early steps in the European eel (Anguilla anguilla)-Vibrio vulnificus interaction in the gills: Role of the RtxA13 toxin.</title>
        <authorList>
            <person name="Callol A."/>
            <person name="Pajuelo D."/>
            <person name="Ebbesson L."/>
            <person name="Teles M."/>
            <person name="MacKenzie S."/>
            <person name="Amaro C."/>
        </authorList>
    </citation>
    <scope>NUCLEOTIDE SEQUENCE</scope>
</reference>
<dbReference type="EMBL" id="GBXM01008159">
    <property type="protein sequence ID" value="JAI00419.1"/>
    <property type="molecule type" value="Transcribed_RNA"/>
</dbReference>
<dbReference type="AlphaFoldDB" id="A0A0E9XFH1"/>
<reference evidence="1" key="1">
    <citation type="submission" date="2014-11" db="EMBL/GenBank/DDBJ databases">
        <authorList>
            <person name="Amaro Gonzalez C."/>
        </authorList>
    </citation>
    <scope>NUCLEOTIDE SEQUENCE</scope>
</reference>
<sequence>MMAKRSTCLKFPSSRRKQVKKESCQPALASLELPLISSLICIADVYNLH</sequence>
<accession>A0A0E9XFH1</accession>
<organism evidence="1">
    <name type="scientific">Anguilla anguilla</name>
    <name type="common">European freshwater eel</name>
    <name type="synonym">Muraena anguilla</name>
    <dbReference type="NCBI Taxonomy" id="7936"/>
    <lineage>
        <taxon>Eukaryota</taxon>
        <taxon>Metazoa</taxon>
        <taxon>Chordata</taxon>
        <taxon>Craniata</taxon>
        <taxon>Vertebrata</taxon>
        <taxon>Euteleostomi</taxon>
        <taxon>Actinopterygii</taxon>
        <taxon>Neopterygii</taxon>
        <taxon>Teleostei</taxon>
        <taxon>Anguilliformes</taxon>
        <taxon>Anguillidae</taxon>
        <taxon>Anguilla</taxon>
    </lineage>
</organism>
<proteinExistence type="predicted"/>